<reference evidence="1" key="1">
    <citation type="journal article" date="2021" name="New Phytol.">
        <title>Evolutionary innovations through gain and loss of genes in the ectomycorrhizal Boletales.</title>
        <authorList>
            <person name="Wu G."/>
            <person name="Miyauchi S."/>
            <person name="Morin E."/>
            <person name="Kuo A."/>
            <person name="Drula E."/>
            <person name="Varga T."/>
            <person name="Kohler A."/>
            <person name="Feng B."/>
            <person name="Cao Y."/>
            <person name="Lipzen A."/>
            <person name="Daum C."/>
            <person name="Hundley H."/>
            <person name="Pangilinan J."/>
            <person name="Johnson J."/>
            <person name="Barry K."/>
            <person name="LaButti K."/>
            <person name="Ng V."/>
            <person name="Ahrendt S."/>
            <person name="Min B."/>
            <person name="Choi I.G."/>
            <person name="Park H."/>
            <person name="Plett J.M."/>
            <person name="Magnuson J."/>
            <person name="Spatafora J.W."/>
            <person name="Nagy L.G."/>
            <person name="Henrissat B."/>
            <person name="Grigoriev I.V."/>
            <person name="Yang Z.L."/>
            <person name="Xu J."/>
            <person name="Martin F.M."/>
        </authorList>
    </citation>
    <scope>NUCLEOTIDE SEQUENCE</scope>
    <source>
        <strain evidence="1">KUC20120723A-06</strain>
    </source>
</reference>
<protein>
    <submittedName>
        <fullName evidence="1">Uncharacterized protein</fullName>
    </submittedName>
</protein>
<keyword evidence="2" id="KW-1185">Reference proteome</keyword>
<evidence type="ECO:0000313" key="1">
    <source>
        <dbReference type="EMBL" id="KAH7926549.1"/>
    </source>
</evidence>
<organism evidence="1 2">
    <name type="scientific">Leucogyrophana mollusca</name>
    <dbReference type="NCBI Taxonomy" id="85980"/>
    <lineage>
        <taxon>Eukaryota</taxon>
        <taxon>Fungi</taxon>
        <taxon>Dikarya</taxon>
        <taxon>Basidiomycota</taxon>
        <taxon>Agaricomycotina</taxon>
        <taxon>Agaricomycetes</taxon>
        <taxon>Agaricomycetidae</taxon>
        <taxon>Boletales</taxon>
        <taxon>Boletales incertae sedis</taxon>
        <taxon>Leucogyrophana</taxon>
    </lineage>
</organism>
<dbReference type="Proteomes" id="UP000790709">
    <property type="component" value="Unassembled WGS sequence"/>
</dbReference>
<comment type="caution">
    <text evidence="1">The sequence shown here is derived from an EMBL/GenBank/DDBJ whole genome shotgun (WGS) entry which is preliminary data.</text>
</comment>
<dbReference type="EMBL" id="MU266381">
    <property type="protein sequence ID" value="KAH7926549.1"/>
    <property type="molecule type" value="Genomic_DNA"/>
</dbReference>
<gene>
    <name evidence="1" type="ORF">BV22DRAFT_1046027</name>
</gene>
<sequence>MSSFHWTSSRYGISGSTPALTGVISPLHPAHLREEKGIMFPAYTGSGHGRLAFVINTFTTLCHLKRYITETYTSMLLLLILATSFPVYYGIATIACTTPTHE</sequence>
<evidence type="ECO:0000313" key="2">
    <source>
        <dbReference type="Proteomes" id="UP000790709"/>
    </source>
</evidence>
<proteinExistence type="predicted"/>
<accession>A0ACB8BLE1</accession>
<name>A0ACB8BLE1_9AGAM</name>